<evidence type="ECO:0000313" key="6">
    <source>
        <dbReference type="Proteomes" id="UP000499080"/>
    </source>
</evidence>
<dbReference type="CDD" id="cd00093">
    <property type="entry name" value="HTH_XRE"/>
    <property type="match status" value="1"/>
</dbReference>
<feature type="compositionally biased region" description="Polar residues" evidence="2">
    <location>
        <begin position="625"/>
        <end position="635"/>
    </location>
</feature>
<reference evidence="5 6" key="1">
    <citation type="journal article" date="2019" name="Sci. Rep.">
        <title>Orb-weaving spider Araneus ventricosus genome elucidates the spidroin gene catalogue.</title>
        <authorList>
            <person name="Kono N."/>
            <person name="Nakamura H."/>
            <person name="Ohtoshi R."/>
            <person name="Moran D.A.P."/>
            <person name="Shinohara A."/>
            <person name="Yoshida Y."/>
            <person name="Fujiwara M."/>
            <person name="Mori M."/>
            <person name="Tomita M."/>
            <person name="Arakawa K."/>
        </authorList>
    </citation>
    <scope>NUCLEOTIDE SEQUENCE [LARGE SCALE GENOMIC DNA]</scope>
</reference>
<dbReference type="GO" id="GO:0048208">
    <property type="term" value="P:COPII vesicle coating"/>
    <property type="evidence" value="ECO:0007669"/>
    <property type="project" value="InterPro"/>
</dbReference>
<dbReference type="GO" id="GO:0006313">
    <property type="term" value="P:DNA transposition"/>
    <property type="evidence" value="ECO:0007669"/>
    <property type="project" value="InterPro"/>
</dbReference>
<keyword evidence="6" id="KW-1185">Reference proteome</keyword>
<dbReference type="GO" id="GO:0070971">
    <property type="term" value="C:endoplasmic reticulum exit site"/>
    <property type="evidence" value="ECO:0007669"/>
    <property type="project" value="TreeGrafter"/>
</dbReference>
<feature type="compositionally biased region" description="Low complexity" evidence="2">
    <location>
        <begin position="452"/>
        <end position="489"/>
    </location>
</feature>
<dbReference type="Gene3D" id="1.10.10.10">
    <property type="entry name" value="Winged helix-like DNA-binding domain superfamily/Winged helix DNA-binding domain"/>
    <property type="match status" value="1"/>
</dbReference>
<dbReference type="InterPro" id="IPR033512">
    <property type="entry name" value="TFG"/>
</dbReference>
<feature type="compositionally biased region" description="Low complexity" evidence="2">
    <location>
        <begin position="556"/>
        <end position="602"/>
    </location>
</feature>
<dbReference type="OrthoDB" id="1594986at2759"/>
<feature type="domain" description="Transposase Tc1-like" evidence="3">
    <location>
        <begin position="69"/>
        <end position="139"/>
    </location>
</feature>
<comment type="subcellular location">
    <subcellularLocation>
        <location evidence="1">Nucleus</location>
    </subcellularLocation>
</comment>
<dbReference type="InterPro" id="IPR001387">
    <property type="entry name" value="Cro/C1-type_HTH"/>
</dbReference>
<dbReference type="Gene3D" id="3.30.420.10">
    <property type="entry name" value="Ribonuclease H-like superfamily/Ribonuclease H"/>
    <property type="match status" value="1"/>
</dbReference>
<dbReference type="InterPro" id="IPR038717">
    <property type="entry name" value="Tc1-like_DDE_dom"/>
</dbReference>
<protein>
    <submittedName>
        <fullName evidence="5">Transposable element Tcb2 transposase</fullName>
    </submittedName>
</protein>
<evidence type="ECO:0000259" key="3">
    <source>
        <dbReference type="Pfam" id="PF01498"/>
    </source>
</evidence>
<feature type="compositionally biased region" description="Low complexity" evidence="2">
    <location>
        <begin position="528"/>
        <end position="549"/>
    </location>
</feature>
<evidence type="ECO:0000313" key="5">
    <source>
        <dbReference type="EMBL" id="GBM18375.1"/>
    </source>
</evidence>
<accession>A0A4Y2DRZ0</accession>
<comment type="caution">
    <text evidence="5">The sequence shown here is derived from an EMBL/GenBank/DDBJ whole genome shotgun (WGS) entry which is preliminary data.</text>
</comment>
<dbReference type="Pfam" id="PF01498">
    <property type="entry name" value="HTH_Tnp_Tc3_2"/>
    <property type="match status" value="1"/>
</dbReference>
<dbReference type="SUPFAM" id="SSF46689">
    <property type="entry name" value="Homeodomain-like"/>
    <property type="match status" value="1"/>
</dbReference>
<dbReference type="GO" id="GO:0003677">
    <property type="term" value="F:DNA binding"/>
    <property type="evidence" value="ECO:0007669"/>
    <property type="project" value="InterPro"/>
</dbReference>
<dbReference type="GO" id="GO:0005634">
    <property type="term" value="C:nucleus"/>
    <property type="evidence" value="ECO:0007669"/>
    <property type="project" value="UniProtKB-SubCell"/>
</dbReference>
<name>A0A4Y2DRZ0_ARAVE</name>
<dbReference type="GO" id="GO:0015074">
    <property type="term" value="P:DNA integration"/>
    <property type="evidence" value="ECO:0007669"/>
    <property type="project" value="InterPro"/>
</dbReference>
<dbReference type="InterPro" id="IPR009057">
    <property type="entry name" value="Homeodomain-like_sf"/>
</dbReference>
<evidence type="ECO:0000259" key="4">
    <source>
        <dbReference type="Pfam" id="PF13358"/>
    </source>
</evidence>
<dbReference type="Proteomes" id="UP000499080">
    <property type="component" value="Unassembled WGS sequence"/>
</dbReference>
<dbReference type="InterPro" id="IPR002492">
    <property type="entry name" value="Transposase_Tc1-like"/>
</dbReference>
<dbReference type="AlphaFoldDB" id="A0A4Y2DRZ0"/>
<gene>
    <name evidence="5" type="primary">TCB2_408</name>
    <name evidence="5" type="ORF">AVEN_72723_1</name>
</gene>
<evidence type="ECO:0000256" key="1">
    <source>
        <dbReference type="ARBA" id="ARBA00004123"/>
    </source>
</evidence>
<dbReference type="Pfam" id="PF13358">
    <property type="entry name" value="DDE_3"/>
    <property type="match status" value="1"/>
</dbReference>
<feature type="compositionally biased region" description="Polar residues" evidence="2">
    <location>
        <begin position="495"/>
        <end position="513"/>
    </location>
</feature>
<proteinExistence type="predicted"/>
<dbReference type="PANTHER" id="PTHR15335:SF7">
    <property type="entry name" value="PROTEIN TFG"/>
    <property type="match status" value="1"/>
</dbReference>
<dbReference type="InterPro" id="IPR036397">
    <property type="entry name" value="RNaseH_sf"/>
</dbReference>
<dbReference type="EMBL" id="BGPR01000403">
    <property type="protein sequence ID" value="GBM18375.1"/>
    <property type="molecule type" value="Genomic_DNA"/>
</dbReference>
<feature type="compositionally biased region" description="Polar residues" evidence="2">
    <location>
        <begin position="661"/>
        <end position="679"/>
    </location>
</feature>
<feature type="domain" description="Tc1-like transposase DDE" evidence="4">
    <location>
        <begin position="150"/>
        <end position="293"/>
    </location>
</feature>
<organism evidence="5 6">
    <name type="scientific">Araneus ventricosus</name>
    <name type="common">Orbweaver spider</name>
    <name type="synonym">Epeira ventricosa</name>
    <dbReference type="NCBI Taxonomy" id="182803"/>
    <lineage>
        <taxon>Eukaryota</taxon>
        <taxon>Metazoa</taxon>
        <taxon>Ecdysozoa</taxon>
        <taxon>Arthropoda</taxon>
        <taxon>Chelicerata</taxon>
        <taxon>Arachnida</taxon>
        <taxon>Araneae</taxon>
        <taxon>Araneomorphae</taxon>
        <taxon>Entelegynae</taxon>
        <taxon>Araneoidea</taxon>
        <taxon>Araneidae</taxon>
        <taxon>Araneus</taxon>
    </lineage>
</organism>
<sequence>MAQRKHLDDFLRGRIIRRLECGHTQLEVSEELGIAQSIISRLWQRFQDDGNVSRCYSTGRPRVTTPNEDRYLAVTAKRNRRSTASDLSRQLSSATGTTVSRQTVYRRLGHIVLYARRPVRCVPLTATHCRLRLAWSREHALWTPQQWSCVMFSDESRFSLQSDSRRTFIWRAPGTCYHQENTIERHRYGGAGWLVWGGIILGSRTDLHVQSVTMTGHIYRDVILEQHVRLFRGAMGAEFLFMDDNARPHRANIVDECLQSEDITRMDWPAYSLDLNPIEHVWDMLGRRIAARQPPPTCLPELRRALLDEWCNIPQDQIDNLILSMPRRYGDLISIFDSSDLSFAIQCSRILKLTIFVNGHPEPLQSDEVKHIRTELQKIRNQVNQLIDQLEPRAPLPGSRAENEKGVANAQANSTPNAAAPKEFDPLSSKEGGGEGRNKVSTSFGLQEEQQESNVSVSENNNGRGGSPDSISSLGSSASQKQPQQMQQGVPPPTSMYQTQPHQVYVSSQNNPGVPSHHYFPGSGGPGPHQQQQQQQQPQSPASSVGSGFAPPPPSGYGSSQPGPGYGSYQQNPQMQQAQYGQPQPSQGQQQQMPQQVRGSPFAGPPASGPSQGQTGAPSPYQGGPPTSQAFQGQMQYPAGYSPGPTTGPVPSGPGPANPYSRGSATTYARPTLNYQAGY</sequence>
<dbReference type="PANTHER" id="PTHR15335">
    <property type="entry name" value="PROTEIN TFG"/>
    <property type="match status" value="1"/>
</dbReference>
<evidence type="ECO:0000256" key="2">
    <source>
        <dbReference type="SAM" id="MobiDB-lite"/>
    </source>
</evidence>
<feature type="compositionally biased region" description="Pro residues" evidence="2">
    <location>
        <begin position="646"/>
        <end position="657"/>
    </location>
</feature>
<dbReference type="GO" id="GO:0042802">
    <property type="term" value="F:identical protein binding"/>
    <property type="evidence" value="ECO:0007669"/>
    <property type="project" value="InterPro"/>
</dbReference>
<dbReference type="InterPro" id="IPR036388">
    <property type="entry name" value="WH-like_DNA-bd_sf"/>
</dbReference>
<feature type="region of interest" description="Disordered" evidence="2">
    <location>
        <begin position="393"/>
        <end position="679"/>
    </location>
</feature>